<evidence type="ECO:0000259" key="10">
    <source>
        <dbReference type="PROSITE" id="PS50207"/>
    </source>
</evidence>
<dbReference type="GO" id="GO:0047372">
    <property type="term" value="F:monoacylglycerol lipase activity"/>
    <property type="evidence" value="ECO:0007669"/>
    <property type="project" value="TreeGrafter"/>
</dbReference>
<accession>U4LTB8</accession>
<dbReference type="eggNOG" id="KOG1838">
    <property type="taxonomic scope" value="Eukaryota"/>
</dbReference>
<evidence type="ECO:0000256" key="2">
    <source>
        <dbReference type="ARBA" id="ARBA00022679"/>
    </source>
</evidence>
<dbReference type="EC" id="2.3.1.84" evidence="6"/>
<dbReference type="PROSITE" id="PS50207">
    <property type="entry name" value="CASPASE_P10"/>
    <property type="match status" value="1"/>
</dbReference>
<dbReference type="AlphaFoldDB" id="U4LTB8"/>
<dbReference type="PIRSF" id="PIRSF005211">
    <property type="entry name" value="Ab_hydro_YheT"/>
    <property type="match status" value="1"/>
</dbReference>
<dbReference type="STRING" id="1076935.U4LTB8"/>
<feature type="active site" description="Charge relay system" evidence="8">
    <location>
        <position position="379"/>
    </location>
</feature>
<dbReference type="Gene3D" id="3.40.50.1820">
    <property type="entry name" value="alpha/beta hydrolase"/>
    <property type="match status" value="1"/>
</dbReference>
<keyword evidence="12" id="KW-1185">Reference proteome</keyword>
<dbReference type="GO" id="GO:0008126">
    <property type="term" value="F:acetylesterase activity"/>
    <property type="evidence" value="ECO:0007669"/>
    <property type="project" value="TreeGrafter"/>
</dbReference>
<dbReference type="InterPro" id="IPR002138">
    <property type="entry name" value="Pept_C14_p10"/>
</dbReference>
<evidence type="ECO:0000256" key="3">
    <source>
        <dbReference type="ARBA" id="ARBA00022801"/>
    </source>
</evidence>
<feature type="compositionally biased region" description="Basic and acidic residues" evidence="9">
    <location>
        <begin position="418"/>
        <end position="427"/>
    </location>
</feature>
<dbReference type="GO" id="GO:0051792">
    <property type="term" value="P:medium-chain fatty acid biosynthetic process"/>
    <property type="evidence" value="ECO:0007669"/>
    <property type="project" value="TreeGrafter"/>
</dbReference>
<dbReference type="OMA" id="MMTTSWG"/>
<feature type="domain" description="Caspase family p10" evidence="10">
    <location>
        <begin position="359"/>
        <end position="434"/>
    </location>
</feature>
<keyword evidence="2" id="KW-0808">Transferase</keyword>
<comment type="catalytic activity">
    <reaction evidence="4">
        <text>an aliphatic alcohol + acetyl-CoA = an acetyl ester + CoA</text>
        <dbReference type="Rhea" id="RHEA:17229"/>
        <dbReference type="ChEBI" id="CHEBI:2571"/>
        <dbReference type="ChEBI" id="CHEBI:47622"/>
        <dbReference type="ChEBI" id="CHEBI:57287"/>
        <dbReference type="ChEBI" id="CHEBI:57288"/>
        <dbReference type="EC" id="2.3.1.84"/>
    </reaction>
</comment>
<evidence type="ECO:0000256" key="5">
    <source>
        <dbReference type="ARBA" id="ARBA00054277"/>
    </source>
</evidence>
<dbReference type="InterPro" id="IPR000073">
    <property type="entry name" value="AB_hydrolase_1"/>
</dbReference>
<dbReference type="GO" id="GO:0051793">
    <property type="term" value="P:medium-chain fatty acid catabolic process"/>
    <property type="evidence" value="ECO:0007669"/>
    <property type="project" value="UniProtKB-ARBA"/>
</dbReference>
<dbReference type="GO" id="GO:0004026">
    <property type="term" value="F:alcohol O-acetyltransferase activity"/>
    <property type="evidence" value="ECO:0007669"/>
    <property type="project" value="UniProtKB-EC"/>
</dbReference>
<comment type="function">
    <text evidence="5">Displays enzymatic activity both for medium-chain fatty acid (MCFA) ethyl ester synthesis and hydrolysis (esterase activity). MCFA are toxic for yeast and this enzyme could thus be involved in their detoxification by esterification.</text>
</comment>
<dbReference type="GO" id="GO:0004197">
    <property type="term" value="F:cysteine-type endopeptidase activity"/>
    <property type="evidence" value="ECO:0007669"/>
    <property type="project" value="InterPro"/>
</dbReference>
<dbReference type="FunFam" id="3.40.50.1820:FF:000137">
    <property type="entry name" value="EEB1p Acyl-coenzymeA:ethanol O-acyltransferase"/>
    <property type="match status" value="1"/>
</dbReference>
<evidence type="ECO:0000256" key="9">
    <source>
        <dbReference type="SAM" id="MobiDB-lite"/>
    </source>
</evidence>
<dbReference type="InterPro" id="IPR012020">
    <property type="entry name" value="ABHD4"/>
</dbReference>
<dbReference type="OrthoDB" id="5954035at2759"/>
<evidence type="ECO:0000256" key="6">
    <source>
        <dbReference type="ARBA" id="ARBA00066969"/>
    </source>
</evidence>
<sequence length="434" mass="48336">MRLLTSPIANLHHAATTITLLTSTASNGTATKSATNPAKSDNKQSLSDFCTPLIPPFYANPLLFNSHLQTFWTASKIFGDPFTIHYTRLSLQNPRDHGHFALDIVVPTFPDSEVGNDLPPRTRYMTESETASFTSNDTKPMIIALHGLSGGSHEVYLRAALFDLLKNPGWEACVVNARGCAKSKITTKQLFNARWTSDIRATIEFLRKKFPNRPLYAIGFSLGGNILTNYLGEEGENCQLKAAVVVSNPWQLELSCKALHRTWIGKEVYSKVMGANLRRLFEANLEMLKDDPRIDAEKILAGTYLSEFDRDLTAKVFGYKTVGAYYRDASSVDNLLKVKVPTMVLHAEDDPIAPGEVIPYDEVKANPYVFMATTQTGGHLSWFEWGGGRWFAKPVSAFLDKFAKEVKGVEEPVEVTEELEKSEKQPAFEEADDE</sequence>
<feature type="region of interest" description="Disordered" evidence="9">
    <location>
        <begin position="413"/>
        <end position="434"/>
    </location>
</feature>
<proteinExistence type="inferred from homology"/>
<feature type="active site" description="Charge relay system" evidence="8">
    <location>
        <position position="221"/>
    </location>
</feature>
<evidence type="ECO:0000313" key="12">
    <source>
        <dbReference type="Proteomes" id="UP000018144"/>
    </source>
</evidence>
<dbReference type="GO" id="GO:0006508">
    <property type="term" value="P:proteolysis"/>
    <property type="evidence" value="ECO:0007669"/>
    <property type="project" value="InterPro"/>
</dbReference>
<evidence type="ECO:0000256" key="1">
    <source>
        <dbReference type="ARBA" id="ARBA00010884"/>
    </source>
</evidence>
<dbReference type="EMBL" id="HF935907">
    <property type="protein sequence ID" value="CCX32735.1"/>
    <property type="molecule type" value="Genomic_DNA"/>
</dbReference>
<evidence type="ECO:0000256" key="7">
    <source>
        <dbReference type="ARBA" id="ARBA00080774"/>
    </source>
</evidence>
<keyword evidence="3" id="KW-0378">Hydrolase</keyword>
<comment type="similarity">
    <text evidence="1">Belongs to the AB hydrolase superfamily. AB hydrolase 4 family.</text>
</comment>
<dbReference type="PANTHER" id="PTHR10794">
    <property type="entry name" value="ABHYDROLASE DOMAIN-CONTAINING PROTEIN"/>
    <property type="match status" value="1"/>
</dbReference>
<dbReference type="InterPro" id="IPR050960">
    <property type="entry name" value="AB_hydrolase_4_sf"/>
</dbReference>
<gene>
    <name evidence="11" type="ORF">PCON_13586</name>
</gene>
<organism evidence="11 12">
    <name type="scientific">Pyronema omphalodes (strain CBS 100304)</name>
    <name type="common">Pyronema confluens</name>
    <dbReference type="NCBI Taxonomy" id="1076935"/>
    <lineage>
        <taxon>Eukaryota</taxon>
        <taxon>Fungi</taxon>
        <taxon>Dikarya</taxon>
        <taxon>Ascomycota</taxon>
        <taxon>Pezizomycotina</taxon>
        <taxon>Pezizomycetes</taxon>
        <taxon>Pezizales</taxon>
        <taxon>Pyronemataceae</taxon>
        <taxon>Pyronema</taxon>
    </lineage>
</organism>
<dbReference type="PANTHER" id="PTHR10794:SF63">
    <property type="entry name" value="ALPHA_BETA HYDROLASE 1, ISOFORM A"/>
    <property type="match status" value="1"/>
</dbReference>
<dbReference type="Proteomes" id="UP000018144">
    <property type="component" value="Unassembled WGS sequence"/>
</dbReference>
<dbReference type="Pfam" id="PF00561">
    <property type="entry name" value="Abhydrolase_1"/>
    <property type="match status" value="1"/>
</dbReference>
<evidence type="ECO:0000256" key="4">
    <source>
        <dbReference type="ARBA" id="ARBA00050620"/>
    </source>
</evidence>
<feature type="active site" description="Charge relay system" evidence="8">
    <location>
        <position position="350"/>
    </location>
</feature>
<name>U4LTB8_PYROM</name>
<reference evidence="11 12" key="1">
    <citation type="journal article" date="2013" name="PLoS Genet.">
        <title>The genome and development-dependent transcriptomes of Pyronema confluens: a window into fungal evolution.</title>
        <authorList>
            <person name="Traeger S."/>
            <person name="Altegoer F."/>
            <person name="Freitag M."/>
            <person name="Gabaldon T."/>
            <person name="Kempken F."/>
            <person name="Kumar A."/>
            <person name="Marcet-Houben M."/>
            <person name="Poggeler S."/>
            <person name="Stajich J.E."/>
            <person name="Nowrousian M."/>
        </authorList>
    </citation>
    <scope>NUCLEOTIDE SEQUENCE [LARGE SCALE GENOMIC DNA]</scope>
    <source>
        <strain evidence="12">CBS 100304</strain>
        <tissue evidence="11">Vegetative mycelium</tissue>
    </source>
</reference>
<protein>
    <recommendedName>
        <fullName evidence="6">alcohol O-acetyltransferase</fullName>
        <ecNumber evidence="6">2.3.1.84</ecNumber>
    </recommendedName>
    <alternativeName>
        <fullName evidence="7">Alcohol O-acetyltransferase</fullName>
    </alternativeName>
</protein>
<evidence type="ECO:0000256" key="8">
    <source>
        <dbReference type="PIRSR" id="PIRSR005211-1"/>
    </source>
</evidence>
<dbReference type="InterPro" id="IPR029058">
    <property type="entry name" value="AB_hydrolase_fold"/>
</dbReference>
<evidence type="ECO:0000313" key="11">
    <source>
        <dbReference type="EMBL" id="CCX32735.1"/>
    </source>
</evidence>
<dbReference type="SUPFAM" id="SSF53474">
    <property type="entry name" value="alpha/beta-Hydrolases"/>
    <property type="match status" value="1"/>
</dbReference>